<evidence type="ECO:0000313" key="2">
    <source>
        <dbReference type="EMBL" id="OYO09520.1"/>
    </source>
</evidence>
<feature type="transmembrane region" description="Helical" evidence="1">
    <location>
        <begin position="36"/>
        <end position="56"/>
    </location>
</feature>
<accession>A0A255G0R4</accession>
<keyword evidence="3" id="KW-1185">Reference proteome</keyword>
<accession>A0A4R6LY06</accession>
<evidence type="ECO:0008006" key="4">
    <source>
        <dbReference type="Google" id="ProtNLM"/>
    </source>
</evidence>
<feature type="transmembrane region" description="Helical" evidence="1">
    <location>
        <begin position="12"/>
        <end position="29"/>
    </location>
</feature>
<feature type="transmembrane region" description="Helical" evidence="1">
    <location>
        <begin position="209"/>
        <end position="229"/>
    </location>
</feature>
<proteinExistence type="predicted"/>
<name>A0A255G0R4_9ACTN</name>
<evidence type="ECO:0000256" key="1">
    <source>
        <dbReference type="SAM" id="Phobius"/>
    </source>
</evidence>
<protein>
    <recommendedName>
        <fullName evidence="4">Transporter</fullName>
    </recommendedName>
</protein>
<feature type="transmembrane region" description="Helical" evidence="1">
    <location>
        <begin position="121"/>
        <end position="141"/>
    </location>
</feature>
<keyword evidence="1" id="KW-1133">Transmembrane helix</keyword>
<feature type="transmembrane region" description="Helical" evidence="1">
    <location>
        <begin position="68"/>
        <end position="88"/>
    </location>
</feature>
<evidence type="ECO:0000313" key="3">
    <source>
        <dbReference type="Proteomes" id="UP000215896"/>
    </source>
</evidence>
<keyword evidence="1" id="KW-0812">Transmembrane</keyword>
<feature type="transmembrane region" description="Helical" evidence="1">
    <location>
        <begin position="238"/>
        <end position="258"/>
    </location>
</feature>
<dbReference type="OrthoDB" id="6548917at2"/>
<reference evidence="2 3" key="1">
    <citation type="submission" date="2017-07" db="EMBL/GenBank/DDBJ databases">
        <title>Draft whole genome sequences of clinical Proprionibacteriaceae strains.</title>
        <authorList>
            <person name="Bernier A.-M."/>
            <person name="Bernard K."/>
            <person name="Domingo M.-C."/>
        </authorList>
    </citation>
    <scope>NUCLEOTIDE SEQUENCE [LARGE SCALE GENOMIC DNA]</scope>
    <source>
        <strain evidence="2 3">NML 030167</strain>
    </source>
</reference>
<dbReference type="RefSeq" id="WP_094356121.1">
    <property type="nucleotide sequence ID" value="NZ_NMVK01000006.1"/>
</dbReference>
<dbReference type="Proteomes" id="UP000215896">
    <property type="component" value="Unassembled WGS sequence"/>
</dbReference>
<dbReference type="EMBL" id="NMVO01000017">
    <property type="protein sequence ID" value="OYO09520.1"/>
    <property type="molecule type" value="Genomic_DNA"/>
</dbReference>
<keyword evidence="1" id="KW-0472">Membrane</keyword>
<comment type="caution">
    <text evidence="2">The sequence shown here is derived from an EMBL/GenBank/DDBJ whole genome shotgun (WGS) entry which is preliminary data.</text>
</comment>
<sequence>MQSTLLVQAARLTIFPVLATIVGTLVAVWRPPGTRTVAAIQHFAAGVVIAALAGEVLPDLKEREDHKLVWTAVGFALGVAVMLVLGAWERRRSAAEKARAASATGAAGTAEGPRSLPMGMLIAIGIDLVIDGMLVGLGVTLGSATGLIITIALTIEVLFLGVSAALELLGEGFGRRTVIWVGVVLALLVGVGALGGVLLLGGAPATVQVAFLAFGAAALLFLAIEELIVEAHEVEEKAWMSAMLFAGFFIIWLLEALVD</sequence>
<organism evidence="2 3">
    <name type="scientific">Enemella evansiae</name>
    <dbReference type="NCBI Taxonomy" id="2016499"/>
    <lineage>
        <taxon>Bacteria</taxon>
        <taxon>Bacillati</taxon>
        <taxon>Actinomycetota</taxon>
        <taxon>Actinomycetes</taxon>
        <taxon>Propionibacteriales</taxon>
        <taxon>Propionibacteriaceae</taxon>
        <taxon>Enemella</taxon>
    </lineage>
</organism>
<gene>
    <name evidence="2" type="ORF">CGZ94_17755</name>
</gene>
<feature type="transmembrane region" description="Helical" evidence="1">
    <location>
        <begin position="147"/>
        <end position="166"/>
    </location>
</feature>
<feature type="transmembrane region" description="Helical" evidence="1">
    <location>
        <begin position="178"/>
        <end position="203"/>
    </location>
</feature>
<dbReference type="AlphaFoldDB" id="A0A255G0R4"/>